<evidence type="ECO:0000313" key="7">
    <source>
        <dbReference type="EMBL" id="PST83612.1"/>
    </source>
</evidence>
<evidence type="ECO:0000256" key="3">
    <source>
        <dbReference type="ARBA" id="ARBA00022989"/>
    </source>
</evidence>
<evidence type="ECO:0000256" key="1">
    <source>
        <dbReference type="ARBA" id="ARBA00004141"/>
    </source>
</evidence>
<protein>
    <submittedName>
        <fullName evidence="7">MFS transporter</fullName>
    </submittedName>
</protein>
<dbReference type="InterPro" id="IPR051788">
    <property type="entry name" value="MFS_Transporter"/>
</dbReference>
<feature type="transmembrane region" description="Helical" evidence="5">
    <location>
        <begin position="19"/>
        <end position="37"/>
    </location>
</feature>
<feature type="transmembrane region" description="Helical" evidence="5">
    <location>
        <begin position="337"/>
        <end position="363"/>
    </location>
</feature>
<dbReference type="Pfam" id="PF07690">
    <property type="entry name" value="MFS_1"/>
    <property type="match status" value="1"/>
</dbReference>
<dbReference type="AlphaFoldDB" id="A0A2T3HMD0"/>
<dbReference type="OrthoDB" id="9809599at2"/>
<dbReference type="Gene3D" id="1.20.1250.20">
    <property type="entry name" value="MFS general substrate transporter like domains"/>
    <property type="match status" value="2"/>
</dbReference>
<organism evidence="7 8">
    <name type="scientific">Pedobacter yulinensis</name>
    <dbReference type="NCBI Taxonomy" id="2126353"/>
    <lineage>
        <taxon>Bacteria</taxon>
        <taxon>Pseudomonadati</taxon>
        <taxon>Bacteroidota</taxon>
        <taxon>Sphingobacteriia</taxon>
        <taxon>Sphingobacteriales</taxon>
        <taxon>Sphingobacteriaceae</taxon>
        <taxon>Pedobacter</taxon>
    </lineage>
</organism>
<dbReference type="RefSeq" id="WP_107215872.1">
    <property type="nucleotide sequence ID" value="NZ_KZ686269.1"/>
</dbReference>
<dbReference type="EMBL" id="PYLS01000005">
    <property type="protein sequence ID" value="PST83612.1"/>
    <property type="molecule type" value="Genomic_DNA"/>
</dbReference>
<sequence length="392" mass="40715">MKEISAADVRRARKATKSVFLVCGLGVASWAPMVPFAKDRLQLDDAALGMVLLLLGAGAIVAMPLAGLLVHRAGSRLVMLCSGLLTAATLPLLIWLATPITLGIGLFVFGAGVGAIDVSMNAHAVVVQNLYGKHILSSFHGLFSVGGLCGSLGLGFLISLGLSPGIAALSISALLAAILLLQFRFLLDRGAELDGGEPAAEQGDPGARMLWLRPAVLFLGLMCFVLFLAEGAMLDWSALLLREHRGMEAAFAGSGYAAFSVAMATMRLLGDGLIERFSSRRIVLWGTLLAAFGLLLAVSTPWTITALLGFVLLGLGAANTVPVFFSAAGKLKHVPPAVAIPAVTTMGYAGQLAGPGLLGFVAFHFSLPLALGLTGVAICFAGLAFYFRQVKD</sequence>
<name>A0A2T3HMD0_9SPHI</name>
<dbReference type="PROSITE" id="PS50850">
    <property type="entry name" value="MFS"/>
    <property type="match status" value="1"/>
</dbReference>
<keyword evidence="8" id="KW-1185">Reference proteome</keyword>
<evidence type="ECO:0000256" key="2">
    <source>
        <dbReference type="ARBA" id="ARBA00022692"/>
    </source>
</evidence>
<reference evidence="7 8" key="1">
    <citation type="submission" date="2018-03" db="EMBL/GenBank/DDBJ databases">
        <authorList>
            <person name="Keele B.F."/>
        </authorList>
    </citation>
    <scope>NUCLEOTIDE SEQUENCE [LARGE SCALE GENOMIC DNA]</scope>
    <source>
        <strain evidence="7 8">YL28-9</strain>
    </source>
</reference>
<dbReference type="InterPro" id="IPR011701">
    <property type="entry name" value="MFS"/>
</dbReference>
<dbReference type="InterPro" id="IPR020846">
    <property type="entry name" value="MFS_dom"/>
</dbReference>
<keyword evidence="3 5" id="KW-1133">Transmembrane helix</keyword>
<feature type="transmembrane region" description="Helical" evidence="5">
    <location>
        <begin position="210"/>
        <end position="229"/>
    </location>
</feature>
<accession>A0A2T3HMD0</accession>
<proteinExistence type="predicted"/>
<gene>
    <name evidence="7" type="ORF">C7T94_13810</name>
</gene>
<feature type="transmembrane region" description="Helical" evidence="5">
    <location>
        <begin position="369"/>
        <end position="387"/>
    </location>
</feature>
<dbReference type="InterPro" id="IPR036259">
    <property type="entry name" value="MFS_trans_sf"/>
</dbReference>
<comment type="caution">
    <text evidence="7">The sequence shown here is derived from an EMBL/GenBank/DDBJ whole genome shotgun (WGS) entry which is preliminary data.</text>
</comment>
<dbReference type="GO" id="GO:0022857">
    <property type="term" value="F:transmembrane transporter activity"/>
    <property type="evidence" value="ECO:0007669"/>
    <property type="project" value="InterPro"/>
</dbReference>
<dbReference type="SUPFAM" id="SSF103473">
    <property type="entry name" value="MFS general substrate transporter"/>
    <property type="match status" value="1"/>
</dbReference>
<evidence type="ECO:0000313" key="8">
    <source>
        <dbReference type="Proteomes" id="UP000240912"/>
    </source>
</evidence>
<evidence type="ECO:0000256" key="4">
    <source>
        <dbReference type="ARBA" id="ARBA00023136"/>
    </source>
</evidence>
<feature type="transmembrane region" description="Helical" evidence="5">
    <location>
        <begin position="49"/>
        <end position="70"/>
    </location>
</feature>
<feature type="transmembrane region" description="Helical" evidence="5">
    <location>
        <begin position="104"/>
        <end position="127"/>
    </location>
</feature>
<feature type="domain" description="Major facilitator superfamily (MFS) profile" evidence="6">
    <location>
        <begin position="215"/>
        <end position="392"/>
    </location>
</feature>
<feature type="transmembrane region" description="Helical" evidence="5">
    <location>
        <begin position="77"/>
        <end position="98"/>
    </location>
</feature>
<keyword evidence="2 5" id="KW-0812">Transmembrane</keyword>
<feature type="transmembrane region" description="Helical" evidence="5">
    <location>
        <begin position="139"/>
        <end position="160"/>
    </location>
</feature>
<evidence type="ECO:0000259" key="6">
    <source>
        <dbReference type="PROSITE" id="PS50850"/>
    </source>
</evidence>
<evidence type="ECO:0000256" key="5">
    <source>
        <dbReference type="SAM" id="Phobius"/>
    </source>
</evidence>
<feature type="transmembrane region" description="Helical" evidence="5">
    <location>
        <begin position="249"/>
        <end position="270"/>
    </location>
</feature>
<dbReference type="PANTHER" id="PTHR23514">
    <property type="entry name" value="BYPASS OF STOP CODON PROTEIN 6"/>
    <property type="match status" value="1"/>
</dbReference>
<feature type="transmembrane region" description="Helical" evidence="5">
    <location>
        <begin position="166"/>
        <end position="187"/>
    </location>
</feature>
<dbReference type="PANTHER" id="PTHR23514:SF13">
    <property type="entry name" value="INNER MEMBRANE PROTEIN YBJJ"/>
    <property type="match status" value="1"/>
</dbReference>
<dbReference type="Proteomes" id="UP000240912">
    <property type="component" value="Unassembled WGS sequence"/>
</dbReference>
<keyword evidence="4 5" id="KW-0472">Membrane</keyword>
<dbReference type="GO" id="GO:0016020">
    <property type="term" value="C:membrane"/>
    <property type="evidence" value="ECO:0007669"/>
    <property type="project" value="UniProtKB-SubCell"/>
</dbReference>
<comment type="subcellular location">
    <subcellularLocation>
        <location evidence="1">Membrane</location>
        <topology evidence="1">Multi-pass membrane protein</topology>
    </subcellularLocation>
</comment>
<feature type="transmembrane region" description="Helical" evidence="5">
    <location>
        <begin position="304"/>
        <end position="325"/>
    </location>
</feature>
<feature type="transmembrane region" description="Helical" evidence="5">
    <location>
        <begin position="282"/>
        <end position="298"/>
    </location>
</feature>
<dbReference type="CDD" id="cd17393">
    <property type="entry name" value="MFS_MosC_like"/>
    <property type="match status" value="1"/>
</dbReference>